<proteinExistence type="predicted"/>
<keyword evidence="2" id="KW-1185">Reference proteome</keyword>
<comment type="caution">
    <text evidence="1">The sequence shown here is derived from an EMBL/GenBank/DDBJ whole genome shotgun (WGS) entry which is preliminary data.</text>
</comment>
<dbReference type="RefSeq" id="WP_162449702.1">
    <property type="nucleotide sequence ID" value="NZ_WLZY01000002.1"/>
</dbReference>
<name>A0A7K3M138_9ACTN</name>
<dbReference type="AlphaFoldDB" id="A0A7K3M138"/>
<evidence type="ECO:0000313" key="1">
    <source>
        <dbReference type="EMBL" id="NDL57013.1"/>
    </source>
</evidence>
<protein>
    <submittedName>
        <fullName evidence="1">Uncharacterized protein</fullName>
    </submittedName>
</protein>
<reference evidence="1 2" key="1">
    <citation type="submission" date="2019-11" db="EMBL/GenBank/DDBJ databases">
        <authorList>
            <person name="Li X.-J."/>
            <person name="Feng X.-M."/>
        </authorList>
    </citation>
    <scope>NUCLEOTIDE SEQUENCE [LARGE SCALE GENOMIC DNA]</scope>
    <source>
        <strain evidence="1 2">XMNu-373</strain>
    </source>
</reference>
<sequence>MDALQWIITVAVSLASGTVGGATLAPKIGMRTELGRRHLEAEIAIRGVLQTYRDAMKYRHAEVVIRQNYPADYVSLESQVRLAEEIIQKLPDLPRRRRQKIRRHLKILVGAWTTGYGEARAFLPEGFRTPQSEESWLNKRIADMVKANDASAAERGLLGRVNSDVIDQAAFETAVAAMDDMIALVSVDRQPTLRPRELWDRRTKRKGIESRVAEHEQDRDT</sequence>
<dbReference type="EMBL" id="WLZY01000002">
    <property type="protein sequence ID" value="NDL57013.1"/>
    <property type="molecule type" value="Genomic_DNA"/>
</dbReference>
<dbReference type="Proteomes" id="UP000460435">
    <property type="component" value="Unassembled WGS sequence"/>
</dbReference>
<evidence type="ECO:0000313" key="2">
    <source>
        <dbReference type="Proteomes" id="UP000460435"/>
    </source>
</evidence>
<organism evidence="1 2">
    <name type="scientific">Phytoactinopolyspora mesophila</name>
    <dbReference type="NCBI Taxonomy" id="2650750"/>
    <lineage>
        <taxon>Bacteria</taxon>
        <taxon>Bacillati</taxon>
        <taxon>Actinomycetota</taxon>
        <taxon>Actinomycetes</taxon>
        <taxon>Jiangellales</taxon>
        <taxon>Jiangellaceae</taxon>
        <taxon>Phytoactinopolyspora</taxon>
    </lineage>
</organism>
<gene>
    <name evidence="1" type="ORF">F7O44_08010</name>
</gene>
<accession>A0A7K3M138</accession>